<dbReference type="PANTHER" id="PTHR42691">
    <property type="entry name" value="ASPARTATE AMINOTRANSFERASE YHDR-RELATED"/>
    <property type="match status" value="1"/>
</dbReference>
<organism evidence="3">
    <name type="scientific">uncultured Desulfobacterium sp</name>
    <dbReference type="NCBI Taxonomy" id="201089"/>
    <lineage>
        <taxon>Bacteria</taxon>
        <taxon>Pseudomonadati</taxon>
        <taxon>Thermodesulfobacteriota</taxon>
        <taxon>Desulfobacteria</taxon>
        <taxon>Desulfobacterales</taxon>
        <taxon>Desulfobacteriaceae</taxon>
        <taxon>Desulfobacterium</taxon>
        <taxon>environmental samples</taxon>
    </lineage>
</organism>
<evidence type="ECO:0000259" key="2">
    <source>
        <dbReference type="Pfam" id="PF00155"/>
    </source>
</evidence>
<dbReference type="InterPro" id="IPR015421">
    <property type="entry name" value="PyrdxlP-dep_Trfase_major"/>
</dbReference>
<sequence>MSAKEFIIMSIAKNIENIITKSSWIRKMFEEGTRLKAEHGEENVFDFSLGNPNIAPPEDFRKILSDTVNSLGHRDHGYMPNTGYPHVCKAVADYLSSEQGVCVADNNIVMTCGAAGALNVILKTLLDQGDEVITPAPYFVEYGFYASNHGGVLKPVPTAKDFSIDINAISLAVTEKTKAVLINSPNNPTGQVYSEKSLVGLGKLLTEKSKKYGKIIYLLSDEPYRKIAYDGIKIPSIFTCYNESIIATSYSKDISIPGERIGFAAINPGAIYKNELYGGMALSNRILGFVNAPAIMQRVVALMQGMSVDVSIYAKKRKLLCDGLSDCGYKFIKPSGTFYLFPETPIEDDVEFIRALQEELILVVPGSGFMGPGYFRIAFCVPDDTIINAMPGFKRVMERFSF</sequence>
<protein>
    <recommendedName>
        <fullName evidence="1">Aminotransferase</fullName>
        <ecNumber evidence="1">2.6.1.-</ecNumber>
    </recommendedName>
</protein>
<dbReference type="InterPro" id="IPR004839">
    <property type="entry name" value="Aminotransferase_I/II_large"/>
</dbReference>
<name>E1YCA5_9BACT</name>
<dbReference type="InterPro" id="IPR004838">
    <property type="entry name" value="NHTrfase_class1_PyrdxlP-BS"/>
</dbReference>
<dbReference type="InterPro" id="IPR015424">
    <property type="entry name" value="PyrdxlP-dep_Trfase"/>
</dbReference>
<dbReference type="CDD" id="cd00609">
    <property type="entry name" value="AAT_like"/>
    <property type="match status" value="1"/>
</dbReference>
<dbReference type="PROSITE" id="PS00105">
    <property type="entry name" value="AA_TRANSFER_CLASS_1"/>
    <property type="match status" value="1"/>
</dbReference>
<dbReference type="AlphaFoldDB" id="E1YCA5"/>
<dbReference type="Pfam" id="PF00155">
    <property type="entry name" value="Aminotran_1_2"/>
    <property type="match status" value="1"/>
</dbReference>
<comment type="cofactor">
    <cofactor evidence="1">
        <name>pyridoxal 5'-phosphate</name>
        <dbReference type="ChEBI" id="CHEBI:597326"/>
    </cofactor>
</comment>
<dbReference type="GO" id="GO:0008483">
    <property type="term" value="F:transaminase activity"/>
    <property type="evidence" value="ECO:0007669"/>
    <property type="project" value="UniProtKB-KW"/>
</dbReference>
<feature type="domain" description="Aminotransferase class I/classII large" evidence="2">
    <location>
        <begin position="43"/>
        <end position="386"/>
    </location>
</feature>
<evidence type="ECO:0000313" key="3">
    <source>
        <dbReference type="EMBL" id="CBX28199.1"/>
    </source>
</evidence>
<reference evidence="3" key="1">
    <citation type="journal article" date="2011" name="Environ. Microbiol.">
        <title>Genomic insights into the metabolic potential of the polycyclic aromatic hydrocarbon degrading sulfate-reducing Deltaproteobacterium N47.</title>
        <authorList>
            <person name="Bergmann F."/>
            <person name="Selesi D."/>
            <person name="Weinmaier T."/>
            <person name="Tischler P."/>
            <person name="Rattei T."/>
            <person name="Meckenstock R.U."/>
        </authorList>
    </citation>
    <scope>NUCLEOTIDE SEQUENCE</scope>
</reference>
<dbReference type="Gene3D" id="3.90.1150.10">
    <property type="entry name" value="Aspartate Aminotransferase, domain 1"/>
    <property type="match status" value="2"/>
</dbReference>
<dbReference type="PANTHER" id="PTHR42691:SF1">
    <property type="entry name" value="ASPARTATE AMINOTRANSFERASE YHDR-RELATED"/>
    <property type="match status" value="1"/>
</dbReference>
<dbReference type="PRINTS" id="PR00753">
    <property type="entry name" value="ACCSYNTHASE"/>
</dbReference>
<dbReference type="Gene3D" id="3.40.640.10">
    <property type="entry name" value="Type I PLP-dependent aspartate aminotransferase-like (Major domain)"/>
    <property type="match status" value="1"/>
</dbReference>
<keyword evidence="1 3" id="KW-0808">Transferase</keyword>
<accession>E1YCA5</accession>
<proteinExistence type="inferred from homology"/>
<keyword evidence="1 3" id="KW-0032">Aminotransferase</keyword>
<dbReference type="GO" id="GO:0030170">
    <property type="term" value="F:pyridoxal phosphate binding"/>
    <property type="evidence" value="ECO:0007669"/>
    <property type="project" value="InterPro"/>
</dbReference>
<dbReference type="EC" id="2.6.1.-" evidence="1"/>
<dbReference type="SUPFAM" id="SSF53383">
    <property type="entry name" value="PLP-dependent transferases"/>
    <property type="match status" value="1"/>
</dbReference>
<gene>
    <name evidence="3" type="ORF">N47_G35230</name>
</gene>
<dbReference type="EMBL" id="FR695868">
    <property type="protein sequence ID" value="CBX28199.1"/>
    <property type="molecule type" value="Genomic_DNA"/>
</dbReference>
<dbReference type="InterPro" id="IPR015422">
    <property type="entry name" value="PyrdxlP-dep_Trfase_small"/>
</dbReference>
<evidence type="ECO:0000256" key="1">
    <source>
        <dbReference type="RuleBase" id="RU000481"/>
    </source>
</evidence>
<dbReference type="NCBIfam" id="NF005305">
    <property type="entry name" value="PRK06836.1"/>
    <property type="match status" value="1"/>
</dbReference>
<comment type="similarity">
    <text evidence="1">Belongs to the class-I pyridoxal-phosphate-dependent aminotransferase family.</text>
</comment>